<evidence type="ECO:0000313" key="5">
    <source>
        <dbReference type="Proteomes" id="UP000218231"/>
    </source>
</evidence>
<dbReference type="STRING" id="2018661.A0A2A2L9D9"/>
<evidence type="ECO:0008006" key="6">
    <source>
        <dbReference type="Google" id="ProtNLM"/>
    </source>
</evidence>
<dbReference type="Pfam" id="PF04636">
    <property type="entry name" value="PA26"/>
    <property type="match status" value="1"/>
</dbReference>
<dbReference type="GO" id="GO:0071233">
    <property type="term" value="P:cellular response to L-leucine"/>
    <property type="evidence" value="ECO:0007669"/>
    <property type="project" value="TreeGrafter"/>
</dbReference>
<dbReference type="GO" id="GO:0005737">
    <property type="term" value="C:cytoplasm"/>
    <property type="evidence" value="ECO:0007669"/>
    <property type="project" value="UniProtKB-SubCell"/>
</dbReference>
<evidence type="ECO:0000313" key="4">
    <source>
        <dbReference type="EMBL" id="PAV82819.1"/>
    </source>
</evidence>
<gene>
    <name evidence="4" type="ORF">WR25_21991</name>
</gene>
<dbReference type="SUPFAM" id="SSF69118">
    <property type="entry name" value="AhpD-like"/>
    <property type="match status" value="1"/>
</dbReference>
<dbReference type="GO" id="GO:0070728">
    <property type="term" value="F:L-leucine binding"/>
    <property type="evidence" value="ECO:0007669"/>
    <property type="project" value="TreeGrafter"/>
</dbReference>
<dbReference type="OrthoDB" id="337464at2759"/>
<keyword evidence="3" id="KW-0963">Cytoplasm</keyword>
<dbReference type="GO" id="GO:0016684">
    <property type="term" value="F:oxidoreductase activity, acting on peroxide as acceptor"/>
    <property type="evidence" value="ECO:0007669"/>
    <property type="project" value="TreeGrafter"/>
</dbReference>
<evidence type="ECO:0000256" key="1">
    <source>
        <dbReference type="ARBA" id="ARBA00004496"/>
    </source>
</evidence>
<comment type="subcellular location">
    <subcellularLocation>
        <location evidence="1">Cytoplasm</location>
    </subcellularLocation>
</comment>
<evidence type="ECO:0000256" key="2">
    <source>
        <dbReference type="ARBA" id="ARBA00008350"/>
    </source>
</evidence>
<reference evidence="4 5" key="1">
    <citation type="journal article" date="2017" name="Curr. Biol.">
        <title>Genome architecture and evolution of a unichromosomal asexual nematode.</title>
        <authorList>
            <person name="Fradin H."/>
            <person name="Zegar C."/>
            <person name="Gutwein M."/>
            <person name="Lucas J."/>
            <person name="Kovtun M."/>
            <person name="Corcoran D."/>
            <person name="Baugh L.R."/>
            <person name="Kiontke K."/>
            <person name="Gunsalus K."/>
            <person name="Fitch D.H."/>
            <person name="Piano F."/>
        </authorList>
    </citation>
    <scope>NUCLEOTIDE SEQUENCE [LARGE SCALE GENOMIC DNA]</scope>
    <source>
        <strain evidence="4">PF1309</strain>
    </source>
</reference>
<organism evidence="4 5">
    <name type="scientific">Diploscapter pachys</name>
    <dbReference type="NCBI Taxonomy" id="2018661"/>
    <lineage>
        <taxon>Eukaryota</taxon>
        <taxon>Metazoa</taxon>
        <taxon>Ecdysozoa</taxon>
        <taxon>Nematoda</taxon>
        <taxon>Chromadorea</taxon>
        <taxon>Rhabditida</taxon>
        <taxon>Rhabditina</taxon>
        <taxon>Rhabditomorpha</taxon>
        <taxon>Rhabditoidea</taxon>
        <taxon>Rhabditidae</taxon>
        <taxon>Diploscapter</taxon>
    </lineage>
</organism>
<dbReference type="GO" id="GO:0005634">
    <property type="term" value="C:nucleus"/>
    <property type="evidence" value="ECO:0007669"/>
    <property type="project" value="InterPro"/>
</dbReference>
<accession>A0A2A2L9D9</accession>
<name>A0A2A2L9D9_9BILA</name>
<sequence length="443" mass="50907">MDKSSDASARLTKVLPKPWHPLLEYIQLHPQYFNIFTNTIETIFYRSAGALRLPDRHYLAIMAASRHRCYYLVRLHQREFERLGGSKDWLKGLSTASDKFQTIDRLVQILSHQPWQCNAELIMAIAKYAERGKWAMAELIQAAFIISHTVALCSVVQAVGLSRNSGLTQHEALAIAEWERSKENHVSGVDKGEVQQLIEAMTNIQTARELGEEDEAELQRANQLFDKIVADIVDLPTGGHSPVNGEGEPVYTQNADFAYVDFATRTDPAKTFKYHDFTWDHAYSTLADFDQNFADLTDTKFKCMRNLTYSFMGDVDNVDTSYYRRAIWHYIQALFGVRRDDYSYQEVNTLLNREMKSFIKIIGATPSRATDEMRDSVMPEFKMSEKVHVYLLVMEAHLETNLLHFARAIVNYNVASNPRPRRARNVTSTRRLVDRSDTVMVIE</sequence>
<dbReference type="Proteomes" id="UP000218231">
    <property type="component" value="Unassembled WGS sequence"/>
</dbReference>
<evidence type="ECO:0000256" key="3">
    <source>
        <dbReference type="ARBA" id="ARBA00022490"/>
    </source>
</evidence>
<comment type="caution">
    <text evidence="4">The sequence shown here is derived from an EMBL/GenBank/DDBJ whole genome shotgun (WGS) entry which is preliminary data.</text>
</comment>
<dbReference type="EMBL" id="LIAE01007026">
    <property type="protein sequence ID" value="PAV82819.1"/>
    <property type="molecule type" value="Genomic_DNA"/>
</dbReference>
<proteinExistence type="inferred from homology"/>
<protein>
    <recommendedName>
        <fullName evidence="6">Sestrin</fullName>
    </recommendedName>
</protein>
<comment type="similarity">
    <text evidence="2">Belongs to the sestrin family.</text>
</comment>
<dbReference type="InterPro" id="IPR029032">
    <property type="entry name" value="AhpD-like"/>
</dbReference>
<dbReference type="GO" id="GO:1990253">
    <property type="term" value="P:cellular response to leucine starvation"/>
    <property type="evidence" value="ECO:0007669"/>
    <property type="project" value="TreeGrafter"/>
</dbReference>
<dbReference type="GO" id="GO:0016239">
    <property type="term" value="P:positive regulation of macroautophagy"/>
    <property type="evidence" value="ECO:0007669"/>
    <property type="project" value="TreeGrafter"/>
</dbReference>
<dbReference type="PANTHER" id="PTHR12474:SF0">
    <property type="entry name" value="SESTRIN HOMOLOG"/>
    <property type="match status" value="1"/>
</dbReference>
<dbReference type="GO" id="GO:1901031">
    <property type="term" value="P:regulation of response to reactive oxygen species"/>
    <property type="evidence" value="ECO:0007669"/>
    <property type="project" value="InterPro"/>
</dbReference>
<keyword evidence="5" id="KW-1185">Reference proteome</keyword>
<dbReference type="AlphaFoldDB" id="A0A2A2L9D9"/>
<dbReference type="PANTHER" id="PTHR12474">
    <property type="entry name" value="P53 REGULATED PA26 NUCLEAR PROTEIN SESTRIN"/>
    <property type="match status" value="1"/>
</dbReference>
<dbReference type="GO" id="GO:1904262">
    <property type="term" value="P:negative regulation of TORC1 signaling"/>
    <property type="evidence" value="ECO:0007669"/>
    <property type="project" value="TreeGrafter"/>
</dbReference>
<dbReference type="InterPro" id="IPR006730">
    <property type="entry name" value="Sestrin"/>
</dbReference>